<dbReference type="EMBL" id="KZ613921">
    <property type="protein sequence ID" value="PMD49461.1"/>
    <property type="molecule type" value="Genomic_DNA"/>
</dbReference>
<gene>
    <name evidence="2" type="ORF">K444DRAFT_671066</name>
</gene>
<organism evidence="2 3">
    <name type="scientific">Hyaloscypha bicolor E</name>
    <dbReference type="NCBI Taxonomy" id="1095630"/>
    <lineage>
        <taxon>Eukaryota</taxon>
        <taxon>Fungi</taxon>
        <taxon>Dikarya</taxon>
        <taxon>Ascomycota</taxon>
        <taxon>Pezizomycotina</taxon>
        <taxon>Leotiomycetes</taxon>
        <taxon>Helotiales</taxon>
        <taxon>Hyaloscyphaceae</taxon>
        <taxon>Hyaloscypha</taxon>
        <taxon>Hyaloscypha bicolor</taxon>
    </lineage>
</organism>
<dbReference type="InParanoid" id="A0A2J6SFB2"/>
<feature type="compositionally biased region" description="Basic residues" evidence="1">
    <location>
        <begin position="266"/>
        <end position="280"/>
    </location>
</feature>
<dbReference type="STRING" id="1095630.A0A2J6SFB2"/>
<evidence type="ECO:0000313" key="2">
    <source>
        <dbReference type="EMBL" id="PMD49461.1"/>
    </source>
</evidence>
<protein>
    <submittedName>
        <fullName evidence="2">Uncharacterized protein</fullName>
    </submittedName>
</protein>
<feature type="compositionally biased region" description="Pro residues" evidence="1">
    <location>
        <begin position="62"/>
        <end position="72"/>
    </location>
</feature>
<reference evidence="2 3" key="1">
    <citation type="submission" date="2016-04" db="EMBL/GenBank/DDBJ databases">
        <title>A degradative enzymes factory behind the ericoid mycorrhizal symbiosis.</title>
        <authorList>
            <consortium name="DOE Joint Genome Institute"/>
            <person name="Martino E."/>
            <person name="Morin E."/>
            <person name="Grelet G."/>
            <person name="Kuo A."/>
            <person name="Kohler A."/>
            <person name="Daghino S."/>
            <person name="Barry K."/>
            <person name="Choi C."/>
            <person name="Cichocki N."/>
            <person name="Clum A."/>
            <person name="Copeland A."/>
            <person name="Hainaut M."/>
            <person name="Haridas S."/>
            <person name="Labutti K."/>
            <person name="Lindquist E."/>
            <person name="Lipzen A."/>
            <person name="Khouja H.-R."/>
            <person name="Murat C."/>
            <person name="Ohm R."/>
            <person name="Olson A."/>
            <person name="Spatafora J."/>
            <person name="Veneault-Fourrey C."/>
            <person name="Henrissat B."/>
            <person name="Grigoriev I."/>
            <person name="Martin F."/>
            <person name="Perotto S."/>
        </authorList>
    </citation>
    <scope>NUCLEOTIDE SEQUENCE [LARGE SCALE GENOMIC DNA]</scope>
    <source>
        <strain evidence="2 3">E</strain>
    </source>
</reference>
<dbReference type="Proteomes" id="UP000235371">
    <property type="component" value="Unassembled WGS sequence"/>
</dbReference>
<dbReference type="Pfam" id="PF09428">
    <property type="entry name" value="DUF2011"/>
    <property type="match status" value="1"/>
</dbReference>
<name>A0A2J6SFB2_9HELO</name>
<feature type="region of interest" description="Disordered" evidence="1">
    <location>
        <begin position="56"/>
        <end position="107"/>
    </location>
</feature>
<sequence length="306" mass="33877">MNAVLIGFIDVVEMRYNVRRSELFSHSQSSTPEPEAADPASTTLLQARLAALYGPLDTLPAPSAPSNPANPPPKHKAAASPHAPNGVRDHADADADPAQEGGDKDEEEHAFEFRLFSGPSASAPRTQKIVLDDEASELGECGFIRRERDRAFYIAAKAEGEARAQFQFAALSGEDVLQGMKRRNWGLEVPWRVRILRGTSLSALGQKVEVRGIVTAQSADGASERRRKPGKKRRVILRERKRKIEAREEAKRKEREGKEEAEREKRTRRNREKKVKRKVKEKALKACNPEASASASVPVNDQSGSE</sequence>
<accession>A0A2J6SFB2</accession>
<dbReference type="AlphaFoldDB" id="A0A2J6SFB2"/>
<feature type="compositionally biased region" description="Polar residues" evidence="1">
    <location>
        <begin position="291"/>
        <end position="306"/>
    </location>
</feature>
<feature type="region of interest" description="Disordered" evidence="1">
    <location>
        <begin position="246"/>
        <end position="306"/>
    </location>
</feature>
<dbReference type="InterPro" id="IPR018555">
    <property type="entry name" value="C630.06c-like"/>
</dbReference>
<dbReference type="OrthoDB" id="5425061at2759"/>
<dbReference type="RefSeq" id="XP_024726365.1">
    <property type="nucleotide sequence ID" value="XM_024887706.1"/>
</dbReference>
<feature type="compositionally biased region" description="Basic and acidic residues" evidence="1">
    <location>
        <begin position="246"/>
        <end position="265"/>
    </location>
</feature>
<keyword evidence="3" id="KW-1185">Reference proteome</keyword>
<proteinExistence type="predicted"/>
<evidence type="ECO:0000256" key="1">
    <source>
        <dbReference type="SAM" id="MobiDB-lite"/>
    </source>
</evidence>
<dbReference type="GeneID" id="36595782"/>
<evidence type="ECO:0000313" key="3">
    <source>
        <dbReference type="Proteomes" id="UP000235371"/>
    </source>
</evidence>